<dbReference type="AlphaFoldDB" id="A0A7Y2PM56"/>
<evidence type="ECO:0000313" key="2">
    <source>
        <dbReference type="EMBL" id="NNG67360.1"/>
    </source>
</evidence>
<organism evidence="2 3">
    <name type="scientific">Caldanaerobacter subterraneus</name>
    <dbReference type="NCBI Taxonomy" id="911092"/>
    <lineage>
        <taxon>Bacteria</taxon>
        <taxon>Bacillati</taxon>
        <taxon>Bacillota</taxon>
        <taxon>Clostridia</taxon>
        <taxon>Thermoanaerobacterales</taxon>
        <taxon>Thermoanaerobacteraceae</taxon>
        <taxon>Caldanaerobacter</taxon>
    </lineage>
</organism>
<gene>
    <name evidence="2" type="ORF">HKI81_09020</name>
</gene>
<reference evidence="2 3" key="1">
    <citation type="submission" date="2020-04" db="EMBL/GenBank/DDBJ databases">
        <title>Draft genome sequence of Caldanaerobacter sunterraneus. strain 1523vc isolated from Griffin hot spring, Kamchatka, Russia.</title>
        <authorList>
            <person name="Toshchakov S.V."/>
            <person name="Podosokorskaya O.A."/>
            <person name="Kublanov I.V."/>
            <person name="Korzhenkov A."/>
            <person name="Patrushev M.V."/>
        </authorList>
    </citation>
    <scope>NUCLEOTIDE SEQUENCE [LARGE SCALE GENOMIC DNA]</scope>
    <source>
        <strain evidence="2 3">1523vc</strain>
    </source>
</reference>
<dbReference type="Proteomes" id="UP000529861">
    <property type="component" value="Unassembled WGS sequence"/>
</dbReference>
<dbReference type="RefSeq" id="WP_170271215.1">
    <property type="nucleotide sequence ID" value="NZ_JABEQB010000025.1"/>
</dbReference>
<keyword evidence="1" id="KW-0812">Transmembrane</keyword>
<name>A0A7Y2PM56_9THEO</name>
<feature type="transmembrane region" description="Helical" evidence="1">
    <location>
        <begin position="6"/>
        <end position="26"/>
    </location>
</feature>
<evidence type="ECO:0008006" key="4">
    <source>
        <dbReference type="Google" id="ProtNLM"/>
    </source>
</evidence>
<evidence type="ECO:0000313" key="3">
    <source>
        <dbReference type="Proteomes" id="UP000529861"/>
    </source>
</evidence>
<protein>
    <recommendedName>
        <fullName evidence="4">Holin</fullName>
    </recommendedName>
</protein>
<proteinExistence type="predicted"/>
<comment type="caution">
    <text evidence="2">The sequence shown here is derived from an EMBL/GenBank/DDBJ whole genome shotgun (WGS) entry which is preliminary data.</text>
</comment>
<dbReference type="EMBL" id="JABEQB010000025">
    <property type="protein sequence ID" value="NNG67360.1"/>
    <property type="molecule type" value="Genomic_DNA"/>
</dbReference>
<sequence length="79" mass="8906">MNPISVIDYGLAAFAVAGILYVITLFNTKKREQQIAEVIDNNTKTMQKLIELMQQLQISLVKQDAKIDELLERVRSGGK</sequence>
<evidence type="ECO:0000256" key="1">
    <source>
        <dbReference type="SAM" id="Phobius"/>
    </source>
</evidence>
<accession>A0A7Y2PM56</accession>
<keyword evidence="1" id="KW-1133">Transmembrane helix</keyword>
<keyword evidence="1" id="KW-0472">Membrane</keyword>